<keyword evidence="3" id="KW-1185">Reference proteome</keyword>
<dbReference type="PANTHER" id="PTHR36456">
    <property type="entry name" value="UPF0232 PROTEIN SCO3875"/>
    <property type="match status" value="1"/>
</dbReference>
<evidence type="ECO:0000313" key="2">
    <source>
        <dbReference type="EMBL" id="XAE41546.1"/>
    </source>
</evidence>
<feature type="region of interest" description="Disordered" evidence="1">
    <location>
        <begin position="130"/>
        <end position="157"/>
    </location>
</feature>
<organism evidence="2 3">
    <name type="scientific">Nguyenibacter vanlangensis</name>
    <dbReference type="NCBI Taxonomy" id="1216886"/>
    <lineage>
        <taxon>Bacteria</taxon>
        <taxon>Pseudomonadati</taxon>
        <taxon>Pseudomonadota</taxon>
        <taxon>Alphaproteobacteria</taxon>
        <taxon>Acetobacterales</taxon>
        <taxon>Acetobacteraceae</taxon>
        <taxon>Nguyenibacter</taxon>
    </lineage>
</organism>
<dbReference type="EMBL" id="CP152276">
    <property type="protein sequence ID" value="XAE41546.1"/>
    <property type="molecule type" value="Genomic_DNA"/>
</dbReference>
<evidence type="ECO:0000313" key="3">
    <source>
        <dbReference type="Proteomes" id="UP001449795"/>
    </source>
</evidence>
<name>A0ABZ3D1Z9_9PROT</name>
<dbReference type="InterPro" id="IPR007922">
    <property type="entry name" value="DciA-like"/>
</dbReference>
<dbReference type="PANTHER" id="PTHR36456:SF1">
    <property type="entry name" value="UPF0232 PROTEIN SCO3875"/>
    <property type="match status" value="1"/>
</dbReference>
<feature type="compositionally biased region" description="Basic and acidic residues" evidence="1">
    <location>
        <begin position="1"/>
        <end position="10"/>
    </location>
</feature>
<dbReference type="InterPro" id="IPR010593">
    <property type="entry name" value="DUF1159"/>
</dbReference>
<dbReference type="Proteomes" id="UP001449795">
    <property type="component" value="Chromosome"/>
</dbReference>
<feature type="region of interest" description="Disordered" evidence="1">
    <location>
        <begin position="1"/>
        <end position="24"/>
    </location>
</feature>
<dbReference type="RefSeq" id="WP_342627456.1">
    <property type="nucleotide sequence ID" value="NZ_CP152276.1"/>
</dbReference>
<gene>
    <name evidence="2" type="ORF">AAC691_14750</name>
</gene>
<reference evidence="2 3" key="1">
    <citation type="submission" date="2024-04" db="EMBL/GenBank/DDBJ databases">
        <title>Complete genome sequence of Nguyenibacter vanlangesis HBCM-1154, a strain capable of nitrogen fixation, IAA production, and phosphorus solubilization isolated from sugarcane soil.</title>
        <authorList>
            <person name="MY HANH P."/>
        </authorList>
    </citation>
    <scope>NUCLEOTIDE SEQUENCE [LARGE SCALE GENOMIC DNA]</scope>
    <source>
        <strain evidence="2 3">HBCM 1154</strain>
    </source>
</reference>
<dbReference type="Pfam" id="PF05258">
    <property type="entry name" value="DciA"/>
    <property type="match status" value="1"/>
</dbReference>
<proteinExistence type="predicted"/>
<accession>A0ABZ3D1Z9</accession>
<evidence type="ECO:0000256" key="1">
    <source>
        <dbReference type="SAM" id="MobiDB-lite"/>
    </source>
</evidence>
<dbReference type="PIRSF" id="PIRSF032064">
    <property type="entry name" value="UCP032064"/>
    <property type="match status" value="1"/>
</dbReference>
<sequence>MTKDRTDGKRTRAAAPPPQMSLAQPPLAQAPRALAMRSLGALMPAVTRPAFRRQSPASAQIMADWADIVGPDLARGTVPRRLSAGVLTLGCAGPIAMELQHLAPQLIARINRACGREAVRSLKLVQDMVAQAAPPPRPTRRAPPPPVAIPDMPDGPLKDALAALGARVRERQGGGR</sequence>
<feature type="compositionally biased region" description="Pro residues" evidence="1">
    <location>
        <begin position="133"/>
        <end position="148"/>
    </location>
</feature>
<protein>
    <submittedName>
        <fullName evidence="2">DUF721 domain-containing protein</fullName>
    </submittedName>
</protein>